<accession>X1NVP5</accession>
<comment type="caution">
    <text evidence="2">The sequence shown here is derived from an EMBL/GenBank/DDBJ whole genome shotgun (WGS) entry which is preliminary data.</text>
</comment>
<keyword evidence="1" id="KW-1133">Transmembrane helix</keyword>
<keyword evidence="1" id="KW-0812">Transmembrane</keyword>
<sequence>MVIARLVSALLMSFVVGFVMANAFYREEKNRVSTIQMSGRQLMTKKGVVLLLLLVAWLLAPNYIVIHGPYWQKVVVWAVGLVVVAAYALQT</sequence>
<evidence type="ECO:0000256" key="1">
    <source>
        <dbReference type="SAM" id="Phobius"/>
    </source>
</evidence>
<feature type="non-terminal residue" evidence="2">
    <location>
        <position position="91"/>
    </location>
</feature>
<gene>
    <name evidence="2" type="ORF">S06H3_26716</name>
</gene>
<dbReference type="AlphaFoldDB" id="X1NVP5"/>
<proteinExistence type="predicted"/>
<feature type="transmembrane region" description="Helical" evidence="1">
    <location>
        <begin position="46"/>
        <end position="64"/>
    </location>
</feature>
<keyword evidence="1" id="KW-0472">Membrane</keyword>
<feature type="transmembrane region" description="Helical" evidence="1">
    <location>
        <begin position="6"/>
        <end position="25"/>
    </location>
</feature>
<name>X1NVP5_9ZZZZ</name>
<reference evidence="2" key="1">
    <citation type="journal article" date="2014" name="Front. Microbiol.">
        <title>High frequency of phylogenetically diverse reductive dehalogenase-homologous genes in deep subseafloor sedimentary metagenomes.</title>
        <authorList>
            <person name="Kawai M."/>
            <person name="Futagami T."/>
            <person name="Toyoda A."/>
            <person name="Takaki Y."/>
            <person name="Nishi S."/>
            <person name="Hori S."/>
            <person name="Arai W."/>
            <person name="Tsubouchi T."/>
            <person name="Morono Y."/>
            <person name="Uchiyama I."/>
            <person name="Ito T."/>
            <person name="Fujiyama A."/>
            <person name="Inagaki F."/>
            <person name="Takami H."/>
        </authorList>
    </citation>
    <scope>NUCLEOTIDE SEQUENCE</scope>
    <source>
        <strain evidence="2">Expedition CK06-06</strain>
    </source>
</reference>
<dbReference type="EMBL" id="BARV01015465">
    <property type="protein sequence ID" value="GAI30855.1"/>
    <property type="molecule type" value="Genomic_DNA"/>
</dbReference>
<feature type="transmembrane region" description="Helical" evidence="1">
    <location>
        <begin position="70"/>
        <end position="89"/>
    </location>
</feature>
<organism evidence="2">
    <name type="scientific">marine sediment metagenome</name>
    <dbReference type="NCBI Taxonomy" id="412755"/>
    <lineage>
        <taxon>unclassified sequences</taxon>
        <taxon>metagenomes</taxon>
        <taxon>ecological metagenomes</taxon>
    </lineage>
</organism>
<protein>
    <submittedName>
        <fullName evidence="2">Uncharacterized protein</fullName>
    </submittedName>
</protein>
<evidence type="ECO:0000313" key="2">
    <source>
        <dbReference type="EMBL" id="GAI30855.1"/>
    </source>
</evidence>